<gene>
    <name evidence="2" type="ORF">GCM10010249_19920</name>
</gene>
<dbReference type="RefSeq" id="WP_189531963.1">
    <property type="nucleotide sequence ID" value="NZ_BMSV01000003.1"/>
</dbReference>
<dbReference type="AlphaFoldDB" id="A0A918AYA7"/>
<organism evidence="2 3">
    <name type="scientific">Streptomyces roseolilacinus</name>
    <dbReference type="NCBI Taxonomy" id="66904"/>
    <lineage>
        <taxon>Bacteria</taxon>
        <taxon>Bacillati</taxon>
        <taxon>Actinomycetota</taxon>
        <taxon>Actinomycetes</taxon>
        <taxon>Kitasatosporales</taxon>
        <taxon>Streptomycetaceae</taxon>
        <taxon>Streptomyces</taxon>
    </lineage>
</organism>
<dbReference type="EMBL" id="BMSV01000003">
    <property type="protein sequence ID" value="GGQ01509.1"/>
    <property type="molecule type" value="Genomic_DNA"/>
</dbReference>
<reference evidence="2" key="1">
    <citation type="journal article" date="2014" name="Int. J. Syst. Evol. Microbiol.">
        <title>Complete genome sequence of Corynebacterium casei LMG S-19264T (=DSM 44701T), isolated from a smear-ripened cheese.</title>
        <authorList>
            <consortium name="US DOE Joint Genome Institute (JGI-PGF)"/>
            <person name="Walter F."/>
            <person name="Albersmeier A."/>
            <person name="Kalinowski J."/>
            <person name="Ruckert C."/>
        </authorList>
    </citation>
    <scope>NUCLEOTIDE SEQUENCE</scope>
    <source>
        <strain evidence="2">JCM 4335</strain>
    </source>
</reference>
<reference evidence="2" key="2">
    <citation type="submission" date="2020-09" db="EMBL/GenBank/DDBJ databases">
        <authorList>
            <person name="Sun Q."/>
            <person name="Ohkuma M."/>
        </authorList>
    </citation>
    <scope>NUCLEOTIDE SEQUENCE</scope>
    <source>
        <strain evidence="2">JCM 4335</strain>
    </source>
</reference>
<evidence type="ECO:0000313" key="2">
    <source>
        <dbReference type="EMBL" id="GGQ01509.1"/>
    </source>
</evidence>
<dbReference type="PROSITE" id="PS51257">
    <property type="entry name" value="PROKAR_LIPOPROTEIN"/>
    <property type="match status" value="1"/>
</dbReference>
<evidence type="ECO:0000313" key="3">
    <source>
        <dbReference type="Proteomes" id="UP000654123"/>
    </source>
</evidence>
<evidence type="ECO:0008006" key="4">
    <source>
        <dbReference type="Google" id="ProtNLM"/>
    </source>
</evidence>
<keyword evidence="3" id="KW-1185">Reference proteome</keyword>
<keyword evidence="1" id="KW-0732">Signal</keyword>
<comment type="caution">
    <text evidence="2">The sequence shown here is derived from an EMBL/GenBank/DDBJ whole genome shotgun (WGS) entry which is preliminary data.</text>
</comment>
<sequence>MRRATLVVAVILATVSGCAQAGPGGGREGSDDIPLPGQQWALGDGKVTAAEYRTAMGRFVSCVRGAGYPVTDPVRSPADNLTLIYTITPSGDPDTYNSAVQSCNLSHLSLVEPTFVAAQPQVMDEPLRTAVGNCLRRQGAELTAGERNLADFAHSAKDETRVVDCVTGQWARVYPRLPAEVPLRF</sequence>
<feature type="signal peptide" evidence="1">
    <location>
        <begin position="1"/>
        <end position="21"/>
    </location>
</feature>
<dbReference type="Proteomes" id="UP000654123">
    <property type="component" value="Unassembled WGS sequence"/>
</dbReference>
<feature type="chain" id="PRO_5037778673" description="Lipoprotein" evidence="1">
    <location>
        <begin position="22"/>
        <end position="185"/>
    </location>
</feature>
<name>A0A918AYA7_9ACTN</name>
<protein>
    <recommendedName>
        <fullName evidence="4">Lipoprotein</fullName>
    </recommendedName>
</protein>
<accession>A0A918AYA7</accession>
<proteinExistence type="predicted"/>
<evidence type="ECO:0000256" key="1">
    <source>
        <dbReference type="SAM" id="SignalP"/>
    </source>
</evidence>